<accession>X1JS49</accession>
<feature type="non-terminal residue" evidence="1">
    <location>
        <position position="1"/>
    </location>
</feature>
<sequence>PPGARRLYFPVSPVPALAIGQSRQALGTPILLLTNFTQAGVFDG</sequence>
<dbReference type="AlphaFoldDB" id="X1JS49"/>
<organism evidence="1">
    <name type="scientific">marine sediment metagenome</name>
    <dbReference type="NCBI Taxonomy" id="412755"/>
    <lineage>
        <taxon>unclassified sequences</taxon>
        <taxon>metagenomes</taxon>
        <taxon>ecological metagenomes</taxon>
    </lineage>
</organism>
<reference evidence="1" key="1">
    <citation type="journal article" date="2014" name="Front. Microbiol.">
        <title>High frequency of phylogenetically diverse reductive dehalogenase-homologous genes in deep subseafloor sedimentary metagenomes.</title>
        <authorList>
            <person name="Kawai M."/>
            <person name="Futagami T."/>
            <person name="Toyoda A."/>
            <person name="Takaki Y."/>
            <person name="Nishi S."/>
            <person name="Hori S."/>
            <person name="Arai W."/>
            <person name="Tsubouchi T."/>
            <person name="Morono Y."/>
            <person name="Uchiyama I."/>
            <person name="Ito T."/>
            <person name="Fujiyama A."/>
            <person name="Inagaki F."/>
            <person name="Takami H."/>
        </authorList>
    </citation>
    <scope>NUCLEOTIDE SEQUENCE</scope>
    <source>
        <strain evidence="1">Expedition CK06-06</strain>
    </source>
</reference>
<proteinExistence type="predicted"/>
<name>X1JS49_9ZZZZ</name>
<evidence type="ECO:0000313" key="1">
    <source>
        <dbReference type="EMBL" id="GAH97546.1"/>
    </source>
</evidence>
<comment type="caution">
    <text evidence="1">The sequence shown here is derived from an EMBL/GenBank/DDBJ whole genome shotgun (WGS) entry which is preliminary data.</text>
</comment>
<dbReference type="EMBL" id="BARU01045892">
    <property type="protein sequence ID" value="GAH97546.1"/>
    <property type="molecule type" value="Genomic_DNA"/>
</dbReference>
<protein>
    <submittedName>
        <fullName evidence="1">Uncharacterized protein</fullName>
    </submittedName>
</protein>
<gene>
    <name evidence="1" type="ORF">S03H2_69453</name>
</gene>